<keyword evidence="1" id="KW-0597">Phosphoprotein</keyword>
<dbReference type="OrthoDB" id="5599269at2759"/>
<feature type="compositionally biased region" description="Low complexity" evidence="2">
    <location>
        <begin position="38"/>
        <end position="51"/>
    </location>
</feature>
<dbReference type="InterPro" id="IPR028245">
    <property type="entry name" value="PIL1/LSP1"/>
</dbReference>
<feature type="compositionally biased region" description="Polar residues" evidence="2">
    <location>
        <begin position="63"/>
        <end position="75"/>
    </location>
</feature>
<feature type="compositionally biased region" description="Basic and acidic residues" evidence="2">
    <location>
        <begin position="1"/>
        <end position="19"/>
    </location>
</feature>
<dbReference type="Pfam" id="PF13805">
    <property type="entry name" value="Pil1"/>
    <property type="match status" value="1"/>
</dbReference>
<dbReference type="AlphaFoldDB" id="A0A4U0Y028"/>
<evidence type="ECO:0000313" key="4">
    <source>
        <dbReference type="Proteomes" id="UP000309340"/>
    </source>
</evidence>
<dbReference type="GO" id="GO:0070941">
    <property type="term" value="P:eisosome assembly"/>
    <property type="evidence" value="ECO:0007669"/>
    <property type="project" value="TreeGrafter"/>
</dbReference>
<gene>
    <name evidence="3" type="ORF">B0A55_00272</name>
</gene>
<keyword evidence="4" id="KW-1185">Reference proteome</keyword>
<evidence type="ECO:0000256" key="2">
    <source>
        <dbReference type="SAM" id="MobiDB-lite"/>
    </source>
</evidence>
<reference evidence="3 4" key="1">
    <citation type="submission" date="2017-03" db="EMBL/GenBank/DDBJ databases">
        <title>Genomes of endolithic fungi from Antarctica.</title>
        <authorList>
            <person name="Coleine C."/>
            <person name="Masonjones S."/>
            <person name="Stajich J.E."/>
        </authorList>
    </citation>
    <scope>NUCLEOTIDE SEQUENCE [LARGE SCALE GENOMIC DNA]</scope>
    <source>
        <strain evidence="3 4">CCFEE 5184</strain>
    </source>
</reference>
<comment type="caution">
    <text evidence="3">The sequence shown here is derived from an EMBL/GenBank/DDBJ whole genome shotgun (WGS) entry which is preliminary data.</text>
</comment>
<evidence type="ECO:0000256" key="1">
    <source>
        <dbReference type="ARBA" id="ARBA00022553"/>
    </source>
</evidence>
<dbReference type="STRING" id="329884.A0A4U0Y028"/>
<feature type="region of interest" description="Disordered" evidence="2">
    <location>
        <begin position="377"/>
        <end position="402"/>
    </location>
</feature>
<evidence type="ECO:0008006" key="5">
    <source>
        <dbReference type="Google" id="ProtNLM"/>
    </source>
</evidence>
<dbReference type="FunFam" id="1.20.1270.60:FF:000005">
    <property type="entry name" value="Sphingolipid long chain base-responsive pil1"/>
    <property type="match status" value="1"/>
</dbReference>
<organism evidence="3 4">
    <name type="scientific">Friedmanniomyces simplex</name>
    <dbReference type="NCBI Taxonomy" id="329884"/>
    <lineage>
        <taxon>Eukaryota</taxon>
        <taxon>Fungi</taxon>
        <taxon>Dikarya</taxon>
        <taxon>Ascomycota</taxon>
        <taxon>Pezizomycotina</taxon>
        <taxon>Dothideomycetes</taxon>
        <taxon>Dothideomycetidae</taxon>
        <taxon>Mycosphaerellales</taxon>
        <taxon>Teratosphaeriaceae</taxon>
        <taxon>Friedmanniomyces</taxon>
    </lineage>
</organism>
<sequence>MCLVTRPEKRPTTTIRDDPYYAAPRPVSNYHGGQAHPRTSSTYVRRTTSTVPAERVSYERNYRSSQPRLSSSAPRMSNGGDYYQRTSRTNVGRSLSIRSKKGSESGSAAGSSHKHRFAMSSLRGIQQPELSKKLYKLIKTENHQVSAYETASRESQSVASQLSEWGETQDDAVSDISDKLGVLLAEIAEQEDLFAQHLEDSRGVLKQIRNTESSVQPTRNHKAKIQDEIQKLKYKEPTSPKLVTLEQELVRAEAQSLVAEAQLTNITRQKFKEAYDLHTAAIIERAEKQIMLAQQARRLVNLLDDTPTVPGEERPPFENSEAAREVLNDAEAGLKNYSPSIEPIHSSAGRLGVNAMPGNIEQEAAQPQIMQRAEEIVQSPQQETAMHGQAPYPVSEASVVEA</sequence>
<name>A0A4U0Y028_9PEZI</name>
<proteinExistence type="predicted"/>
<dbReference type="InterPro" id="IPR027267">
    <property type="entry name" value="AH/BAR_dom_sf"/>
</dbReference>
<dbReference type="Gene3D" id="1.20.1270.60">
    <property type="entry name" value="Arfaptin homology (AH) domain/BAR domain"/>
    <property type="match status" value="1"/>
</dbReference>
<dbReference type="GO" id="GO:0005886">
    <property type="term" value="C:plasma membrane"/>
    <property type="evidence" value="ECO:0007669"/>
    <property type="project" value="TreeGrafter"/>
</dbReference>
<dbReference type="Proteomes" id="UP000309340">
    <property type="component" value="Unassembled WGS sequence"/>
</dbReference>
<dbReference type="PANTHER" id="PTHR31962:SF4">
    <property type="entry name" value="PRIMARY COMPONENT OF EISOSOMES (EUROFUNG)"/>
    <property type="match status" value="1"/>
</dbReference>
<dbReference type="PANTHER" id="PTHR31962">
    <property type="entry name" value="SPHINGOLIPID LONG CHAIN BASE-RESPONSIVE PROTEIN PIL1"/>
    <property type="match status" value="1"/>
</dbReference>
<feature type="region of interest" description="Disordered" evidence="2">
    <location>
        <begin position="1"/>
        <end position="120"/>
    </location>
</feature>
<dbReference type="GO" id="GO:0008289">
    <property type="term" value="F:lipid binding"/>
    <property type="evidence" value="ECO:0007669"/>
    <property type="project" value="TreeGrafter"/>
</dbReference>
<feature type="compositionally biased region" description="Polar residues" evidence="2">
    <location>
        <begin position="84"/>
        <end position="97"/>
    </location>
</feature>
<dbReference type="GO" id="GO:0036286">
    <property type="term" value="C:eisosome filament"/>
    <property type="evidence" value="ECO:0007669"/>
    <property type="project" value="TreeGrafter"/>
</dbReference>
<dbReference type="GO" id="GO:0006897">
    <property type="term" value="P:endocytosis"/>
    <property type="evidence" value="ECO:0007669"/>
    <property type="project" value="TreeGrafter"/>
</dbReference>
<accession>A0A4U0Y028</accession>
<evidence type="ECO:0000313" key="3">
    <source>
        <dbReference type="EMBL" id="TKA83722.1"/>
    </source>
</evidence>
<protein>
    <recommendedName>
        <fullName evidence="5">Sphingolipid long chain base-responsive protein LSP1</fullName>
    </recommendedName>
</protein>
<dbReference type="EMBL" id="NAJQ01000004">
    <property type="protein sequence ID" value="TKA83722.1"/>
    <property type="molecule type" value="Genomic_DNA"/>
</dbReference>